<dbReference type="EMBL" id="JBAMIC010004070">
    <property type="protein sequence ID" value="KAK7088811.1"/>
    <property type="molecule type" value="Genomic_DNA"/>
</dbReference>
<dbReference type="Proteomes" id="UP001374579">
    <property type="component" value="Unassembled WGS sequence"/>
</dbReference>
<dbReference type="AlphaFoldDB" id="A0AAN9AKU9"/>
<evidence type="ECO:0000313" key="2">
    <source>
        <dbReference type="Proteomes" id="UP001374579"/>
    </source>
</evidence>
<proteinExistence type="predicted"/>
<keyword evidence="2" id="KW-1185">Reference proteome</keyword>
<organism evidence="1 2">
    <name type="scientific">Littorina saxatilis</name>
    <dbReference type="NCBI Taxonomy" id="31220"/>
    <lineage>
        <taxon>Eukaryota</taxon>
        <taxon>Metazoa</taxon>
        <taxon>Spiralia</taxon>
        <taxon>Lophotrochozoa</taxon>
        <taxon>Mollusca</taxon>
        <taxon>Gastropoda</taxon>
        <taxon>Caenogastropoda</taxon>
        <taxon>Littorinimorpha</taxon>
        <taxon>Littorinoidea</taxon>
        <taxon>Littorinidae</taxon>
        <taxon>Littorina</taxon>
    </lineage>
</organism>
<evidence type="ECO:0000313" key="1">
    <source>
        <dbReference type="EMBL" id="KAK7088811.1"/>
    </source>
</evidence>
<comment type="caution">
    <text evidence="1">The sequence shown here is derived from an EMBL/GenBank/DDBJ whole genome shotgun (WGS) entry which is preliminary data.</text>
</comment>
<name>A0AAN9AKU9_9CAEN</name>
<protein>
    <submittedName>
        <fullName evidence="1">Uncharacterized protein</fullName>
    </submittedName>
</protein>
<reference evidence="1 2" key="1">
    <citation type="submission" date="2024-02" db="EMBL/GenBank/DDBJ databases">
        <title>Chromosome-scale genome assembly of the rough periwinkle Littorina saxatilis.</title>
        <authorList>
            <person name="De Jode A."/>
            <person name="Faria R."/>
            <person name="Formenti G."/>
            <person name="Sims Y."/>
            <person name="Smith T.P."/>
            <person name="Tracey A."/>
            <person name="Wood J.M.D."/>
            <person name="Zagrodzka Z.B."/>
            <person name="Johannesson K."/>
            <person name="Butlin R.K."/>
            <person name="Leder E.H."/>
        </authorList>
    </citation>
    <scope>NUCLEOTIDE SEQUENCE [LARGE SCALE GENOMIC DNA]</scope>
    <source>
        <strain evidence="1">Snail1</strain>
        <tissue evidence="1">Muscle</tissue>
    </source>
</reference>
<accession>A0AAN9AKU9</accession>
<gene>
    <name evidence="1" type="ORF">V1264_022682</name>
</gene>
<sequence>MSHTQARRGSDDYVGKVNHIQKVVEEIAREEGVTINKREILLLDDDMANVQAAINFGHRSMQVQVQDKEINYSTLDSFERMLRIAG</sequence>